<dbReference type="PANTHER" id="PTHR42909">
    <property type="entry name" value="ZGC:136858"/>
    <property type="match status" value="1"/>
</dbReference>
<evidence type="ECO:0000313" key="10">
    <source>
        <dbReference type="Proteomes" id="UP000321570"/>
    </source>
</evidence>
<reference evidence="11" key="1">
    <citation type="submission" date="2017-02" db="UniProtKB">
        <authorList>
            <consortium name="WormBaseParasite"/>
        </authorList>
    </citation>
    <scope>IDENTIFICATION</scope>
</reference>
<reference evidence="8 10" key="3">
    <citation type="submission" date="2019-07" db="EMBL/GenBank/DDBJ databases">
        <authorList>
            <person name="Jastrzebski P J."/>
            <person name="Paukszto L."/>
            <person name="Jastrzebski P J."/>
        </authorList>
    </citation>
    <scope>NUCLEOTIDE SEQUENCE [LARGE SCALE GENOMIC DNA]</scope>
    <source>
        <strain evidence="8 10">WMS-il1</strain>
    </source>
</reference>
<keyword evidence="3" id="KW-0464">Manganese</keyword>
<dbReference type="GO" id="GO:0005737">
    <property type="term" value="C:cytoplasm"/>
    <property type="evidence" value="ECO:0007669"/>
    <property type="project" value="TreeGrafter"/>
</dbReference>
<evidence type="ECO:0000313" key="9">
    <source>
        <dbReference type="Proteomes" id="UP000274504"/>
    </source>
</evidence>
<evidence type="ECO:0000313" key="11">
    <source>
        <dbReference type="WBParaSite" id="HDID_0000331301-mRNA-1"/>
    </source>
</evidence>
<evidence type="ECO:0000256" key="2">
    <source>
        <dbReference type="ARBA" id="ARBA00022801"/>
    </source>
</evidence>
<name>A0A0R3SEU3_HYMDI</name>
<keyword evidence="1" id="KW-0479">Metal-binding</keyword>
<dbReference type="OrthoDB" id="198885at2759"/>
<dbReference type="PANTHER" id="PTHR42909:SF1">
    <property type="entry name" value="CARBOHYDRATE KINASE PFKB DOMAIN-CONTAINING PROTEIN"/>
    <property type="match status" value="1"/>
</dbReference>
<dbReference type="SUPFAM" id="SSF53613">
    <property type="entry name" value="Ribokinase-like"/>
    <property type="match status" value="1"/>
</dbReference>
<feature type="domain" description="Carbohydrate kinase PfkB" evidence="6">
    <location>
        <begin position="397"/>
        <end position="671"/>
    </location>
</feature>
<dbReference type="InterPro" id="IPR007342">
    <property type="entry name" value="PsuG"/>
</dbReference>
<dbReference type="EMBL" id="CABIJS010000532">
    <property type="protein sequence ID" value="VUZ52840.1"/>
    <property type="molecule type" value="Genomic_DNA"/>
</dbReference>
<dbReference type="Gene3D" id="3.40.1790.10">
    <property type="entry name" value="Indigoidine synthase domain"/>
    <property type="match status" value="1"/>
</dbReference>
<dbReference type="InterPro" id="IPR011611">
    <property type="entry name" value="PfkB_dom"/>
</dbReference>
<dbReference type="EMBL" id="UYSG01000975">
    <property type="protein sequence ID" value="VDL30394.1"/>
    <property type="molecule type" value="Genomic_DNA"/>
</dbReference>
<keyword evidence="5" id="KW-0326">Glycosidase</keyword>
<dbReference type="Pfam" id="PF00294">
    <property type="entry name" value="PfkB"/>
    <property type="match status" value="1"/>
</dbReference>
<dbReference type="Proteomes" id="UP000274504">
    <property type="component" value="Unassembled WGS sequence"/>
</dbReference>
<dbReference type="WBParaSite" id="HDID_0000331301-mRNA-1">
    <property type="protein sequence ID" value="HDID_0000331301-mRNA-1"/>
    <property type="gene ID" value="HDID_0000331301"/>
</dbReference>
<dbReference type="Pfam" id="PF04227">
    <property type="entry name" value="Indigoidine_A"/>
    <property type="match status" value="1"/>
</dbReference>
<evidence type="ECO:0000256" key="3">
    <source>
        <dbReference type="ARBA" id="ARBA00023211"/>
    </source>
</evidence>
<dbReference type="InterPro" id="IPR022830">
    <property type="entry name" value="Indigdn_synthA-like"/>
</dbReference>
<dbReference type="GO" id="GO:0016798">
    <property type="term" value="F:hydrolase activity, acting on glycosyl bonds"/>
    <property type="evidence" value="ECO:0007669"/>
    <property type="project" value="UniProtKB-KW"/>
</dbReference>
<keyword evidence="10" id="KW-1185">Reference proteome</keyword>
<gene>
    <name evidence="7" type="ORF">HDID_LOCUS3311</name>
    <name evidence="8" type="ORF">WMSIL1_LOCUS11240</name>
</gene>
<dbReference type="Proteomes" id="UP000321570">
    <property type="component" value="Unassembled WGS sequence"/>
</dbReference>
<evidence type="ECO:0000256" key="4">
    <source>
        <dbReference type="ARBA" id="ARBA00023239"/>
    </source>
</evidence>
<dbReference type="InterPro" id="IPR029056">
    <property type="entry name" value="Ribokinase-like"/>
</dbReference>
<evidence type="ECO:0000313" key="7">
    <source>
        <dbReference type="EMBL" id="VDL30394.1"/>
    </source>
</evidence>
<dbReference type="GO" id="GO:0046872">
    <property type="term" value="F:metal ion binding"/>
    <property type="evidence" value="ECO:0007669"/>
    <property type="project" value="UniProtKB-KW"/>
</dbReference>
<dbReference type="Gene3D" id="3.40.1190.20">
    <property type="match status" value="1"/>
</dbReference>
<organism evidence="11">
    <name type="scientific">Hymenolepis diminuta</name>
    <name type="common">Rat tapeworm</name>
    <dbReference type="NCBI Taxonomy" id="6216"/>
    <lineage>
        <taxon>Eukaryota</taxon>
        <taxon>Metazoa</taxon>
        <taxon>Spiralia</taxon>
        <taxon>Lophotrochozoa</taxon>
        <taxon>Platyhelminthes</taxon>
        <taxon>Cestoda</taxon>
        <taxon>Eucestoda</taxon>
        <taxon>Cyclophyllidea</taxon>
        <taxon>Hymenolepididae</taxon>
        <taxon>Hymenolepis</taxon>
    </lineage>
</organism>
<evidence type="ECO:0000259" key="6">
    <source>
        <dbReference type="Pfam" id="PF00294"/>
    </source>
</evidence>
<evidence type="ECO:0000256" key="5">
    <source>
        <dbReference type="ARBA" id="ARBA00023295"/>
    </source>
</evidence>
<dbReference type="HAMAP" id="MF_01876">
    <property type="entry name" value="PsiMP_glycosidase"/>
    <property type="match status" value="1"/>
</dbReference>
<keyword evidence="4" id="KW-0456">Lyase</keyword>
<dbReference type="SUPFAM" id="SSF110581">
    <property type="entry name" value="Indigoidine synthase A-like"/>
    <property type="match status" value="1"/>
</dbReference>
<sequence length="699" mass="75351">MLCLYHLSKPVLKKYSATHIHRFKRSFTTAASKFLCVSEEVREAVSSGRAVVALESTILTHGLPPDRALKLATDAEATLRSYGAIPATVAVMDSRIRVGLSPSDIERLIDASAQGKAKKVAIRDLPFALNCKDSRRVFGTTVSATSFAAHLSGIRVFATGGTGGVHRGAETNMDVSSDILALQSIPVAVVSAGVKSILDIPKTLEVLETKAVTIASVGTDIFPAFFVRNSGCKSPGRVDTPEEAANLFATSLAIRPSSGMLIALPIPEKMQAVGEAISQAIEQAHNESVKNNISGADVTPFMLERVRQLTGDSSLEANVHLVLNNAKFAAQTAVRLAELVNGPPGNQNSTSKEDRPQIVVVGGSNVDMAIKLKSEKIKTTKDIYPPASYPGIVEILGGGGVGRNVAEAVGRLSSSHLFLTAVSNDSDGKNLFKHHPFISWKTAPTLASSSRTARYIGVLNPTGELLFGVADMEIHKQVTAEFVERELQNVEFSALKVICSDGNVDVETLKKLTLLAQSHKVPFWYEPTDLHKCTKIIDATKQGSSIDAISPNMTELKTIFERVVGKKLEVNQTSTTSLTSCANEIRKNLLNLATNWIVKMGRNGVIFVNQAESYHITSPVVDQTSIASVSGAGDTSVGAMLYLHYVKNWPWKKTLIGGMRAAELSLGCKNPVPDTLRTSIFENEYDFEKWSQKIKLSKL</sequence>
<accession>A0A0R3SEU3</accession>
<dbReference type="GO" id="GO:0006796">
    <property type="term" value="P:phosphate-containing compound metabolic process"/>
    <property type="evidence" value="ECO:0007669"/>
    <property type="project" value="UniProtKB-ARBA"/>
</dbReference>
<evidence type="ECO:0000313" key="8">
    <source>
        <dbReference type="EMBL" id="VUZ52840.1"/>
    </source>
</evidence>
<keyword evidence="2" id="KW-0378">Hydrolase</keyword>
<dbReference type="GO" id="GO:0004730">
    <property type="term" value="F:pseudouridylate synthase activity"/>
    <property type="evidence" value="ECO:0007669"/>
    <property type="project" value="InterPro"/>
</dbReference>
<dbReference type="AlphaFoldDB" id="A0A0R3SEU3"/>
<reference evidence="7 9" key="2">
    <citation type="submission" date="2018-11" db="EMBL/GenBank/DDBJ databases">
        <authorList>
            <consortium name="Pathogen Informatics"/>
        </authorList>
    </citation>
    <scope>NUCLEOTIDE SEQUENCE [LARGE SCALE GENOMIC DNA]</scope>
</reference>
<proteinExistence type="inferred from homology"/>
<protein>
    <submittedName>
        <fullName evidence="11">PfkB domain-containing protein</fullName>
    </submittedName>
</protein>
<evidence type="ECO:0000256" key="1">
    <source>
        <dbReference type="ARBA" id="ARBA00022723"/>
    </source>
</evidence>
<dbReference type="STRING" id="6216.A0A0R3SEU3"/>